<keyword evidence="3" id="KW-1185">Reference proteome</keyword>
<dbReference type="AlphaFoldDB" id="A0AAE0BCK7"/>
<organism evidence="2 3">
    <name type="scientific">Cymbomonas tetramitiformis</name>
    <dbReference type="NCBI Taxonomy" id="36881"/>
    <lineage>
        <taxon>Eukaryota</taxon>
        <taxon>Viridiplantae</taxon>
        <taxon>Chlorophyta</taxon>
        <taxon>Pyramimonadophyceae</taxon>
        <taxon>Pyramimonadales</taxon>
        <taxon>Pyramimonadaceae</taxon>
        <taxon>Cymbomonas</taxon>
    </lineage>
</organism>
<dbReference type="EMBL" id="LGRX02035555">
    <property type="protein sequence ID" value="KAK3234118.1"/>
    <property type="molecule type" value="Genomic_DNA"/>
</dbReference>
<reference evidence="2 3" key="1">
    <citation type="journal article" date="2015" name="Genome Biol. Evol.">
        <title>Comparative Genomics of a Bacterivorous Green Alga Reveals Evolutionary Causalities and Consequences of Phago-Mixotrophic Mode of Nutrition.</title>
        <authorList>
            <person name="Burns J.A."/>
            <person name="Paasch A."/>
            <person name="Narechania A."/>
            <person name="Kim E."/>
        </authorList>
    </citation>
    <scope>NUCLEOTIDE SEQUENCE [LARGE SCALE GENOMIC DNA]</scope>
    <source>
        <strain evidence="2 3">PLY_AMNH</strain>
    </source>
</reference>
<name>A0AAE0BCK7_9CHLO</name>
<feature type="compositionally biased region" description="Basic residues" evidence="1">
    <location>
        <begin position="1"/>
        <end position="16"/>
    </location>
</feature>
<dbReference type="Proteomes" id="UP001190700">
    <property type="component" value="Unassembled WGS sequence"/>
</dbReference>
<protein>
    <submittedName>
        <fullName evidence="2">Uncharacterized protein</fullName>
    </submittedName>
</protein>
<accession>A0AAE0BCK7</accession>
<evidence type="ECO:0000313" key="3">
    <source>
        <dbReference type="Proteomes" id="UP001190700"/>
    </source>
</evidence>
<proteinExistence type="predicted"/>
<evidence type="ECO:0000313" key="2">
    <source>
        <dbReference type="EMBL" id="KAK3234118.1"/>
    </source>
</evidence>
<comment type="caution">
    <text evidence="2">The sequence shown here is derived from an EMBL/GenBank/DDBJ whole genome shotgun (WGS) entry which is preliminary data.</text>
</comment>
<feature type="region of interest" description="Disordered" evidence="1">
    <location>
        <begin position="1"/>
        <end position="26"/>
    </location>
</feature>
<sequence>MRRQSGGRRGTHGQHKRLGDVESNEDEIVEQGSRRRYWRAWLRRCPAARAMQLGKWLGRSPERQEANRRTRVMESLNQVEEVEWATSMGNGCRSGWQSRLKGAGEQRDSWRMAGAWGQPVGVLRRQIRVLWPADVRKGRPSMGWSMLGCLRKEGTWCDTTTEMRMEAGVDAAREPDGVELELPERMAGVFSTPRPSPGLGQRLYVGLFFEPIERGWLVGILAHVFWGAGIAWEMVADYILKEAAQLFHFLGRQKKELTGLD</sequence>
<evidence type="ECO:0000256" key="1">
    <source>
        <dbReference type="SAM" id="MobiDB-lite"/>
    </source>
</evidence>
<gene>
    <name evidence="2" type="ORF">CYMTET_55607</name>
</gene>